<dbReference type="GO" id="GO:0006457">
    <property type="term" value="P:protein folding"/>
    <property type="evidence" value="ECO:0007669"/>
    <property type="project" value="InterPro"/>
</dbReference>
<evidence type="ECO:0000256" key="6">
    <source>
        <dbReference type="SAM" id="MobiDB-lite"/>
    </source>
</evidence>
<dbReference type="GO" id="GO:0042803">
    <property type="term" value="F:protein homodimerization activity"/>
    <property type="evidence" value="ECO:0007669"/>
    <property type="project" value="InterPro"/>
</dbReference>
<dbReference type="GO" id="GO:0000774">
    <property type="term" value="F:adenyl-nucleotide exchange factor activity"/>
    <property type="evidence" value="ECO:0007669"/>
    <property type="project" value="InterPro"/>
</dbReference>
<feature type="region of interest" description="Disordered" evidence="6">
    <location>
        <begin position="177"/>
        <end position="242"/>
    </location>
</feature>
<evidence type="ECO:0000256" key="2">
    <source>
        <dbReference type="ARBA" id="ARBA00023186"/>
    </source>
</evidence>
<dbReference type="InterPro" id="IPR000740">
    <property type="entry name" value="GrpE"/>
</dbReference>
<dbReference type="PRINTS" id="PR00773">
    <property type="entry name" value="GRPEPROTEIN"/>
</dbReference>
<comment type="caution">
    <text evidence="7">The sequence shown here is derived from an EMBL/GenBank/DDBJ whole genome shotgun (WGS) entry which is preliminary data.</text>
</comment>
<dbReference type="GO" id="GO:0051087">
    <property type="term" value="F:protein-folding chaperone binding"/>
    <property type="evidence" value="ECO:0007669"/>
    <property type="project" value="InterPro"/>
</dbReference>
<comment type="function">
    <text evidence="3">Participates actively in the response to hyperosmotic and heat shock by preventing the aggregation of stress-denatured proteins, in association with DnaK and GrpE. It is the nucleotide exchange factor for DnaK and may function as a thermosensor. Unfolded proteins bind initially to DnaJ; upon interaction with the DnaJ-bound protein, DnaK hydrolyzes its bound ATP, resulting in the formation of a stable complex. GrpE releases ADP from DnaK; ATP binding to DnaK triggers the release of the substrate protein, thus completing the reaction cycle. Several rounds of ATP-dependent interactions between DnaJ, DnaK and GrpE are required for fully efficient folding.</text>
</comment>
<dbReference type="Proteomes" id="UP000527315">
    <property type="component" value="Unassembled WGS sequence"/>
</dbReference>
<dbReference type="HAMAP" id="MF_01151">
    <property type="entry name" value="GrpE"/>
    <property type="match status" value="1"/>
</dbReference>
<evidence type="ECO:0000256" key="1">
    <source>
        <dbReference type="ARBA" id="ARBA00009054"/>
    </source>
</evidence>
<gene>
    <name evidence="7" type="ORF">HA227_01880</name>
</gene>
<keyword evidence="3" id="KW-0346">Stress response</keyword>
<dbReference type="InterPro" id="IPR009012">
    <property type="entry name" value="GrpE_head"/>
</dbReference>
<accession>A0A7J4KUQ0</accession>
<feature type="compositionally biased region" description="Basic and acidic residues" evidence="6">
    <location>
        <begin position="179"/>
        <end position="228"/>
    </location>
</feature>
<dbReference type="SUPFAM" id="SSF58014">
    <property type="entry name" value="Coiled-coil domain of nucleotide exchange factor GrpE"/>
    <property type="match status" value="1"/>
</dbReference>
<keyword evidence="2 3" id="KW-0143">Chaperone</keyword>
<dbReference type="PROSITE" id="PS01071">
    <property type="entry name" value="GRPE"/>
    <property type="match status" value="1"/>
</dbReference>
<protein>
    <recommendedName>
        <fullName evidence="3">Protein GrpE</fullName>
    </recommendedName>
</protein>
<dbReference type="Pfam" id="PF01025">
    <property type="entry name" value="GrpE"/>
    <property type="match status" value="1"/>
</dbReference>
<evidence type="ECO:0000256" key="4">
    <source>
        <dbReference type="RuleBase" id="RU004478"/>
    </source>
</evidence>
<dbReference type="GO" id="GO:0051082">
    <property type="term" value="F:unfolded protein binding"/>
    <property type="evidence" value="ECO:0007669"/>
    <property type="project" value="TreeGrafter"/>
</dbReference>
<evidence type="ECO:0000256" key="5">
    <source>
        <dbReference type="SAM" id="Coils"/>
    </source>
</evidence>
<dbReference type="CDD" id="cd00446">
    <property type="entry name" value="GrpE"/>
    <property type="match status" value="1"/>
</dbReference>
<dbReference type="InterPro" id="IPR013805">
    <property type="entry name" value="GrpE_CC"/>
</dbReference>
<comment type="similarity">
    <text evidence="1 4">Belongs to the GrpE family.</text>
</comment>
<dbReference type="PANTHER" id="PTHR21237">
    <property type="entry name" value="GRPE PROTEIN"/>
    <property type="match status" value="1"/>
</dbReference>
<keyword evidence="5" id="KW-0175">Coiled coil</keyword>
<organism evidence="7 8">
    <name type="scientific">Candidatus Iainarchaeum sp</name>
    <dbReference type="NCBI Taxonomy" id="3101447"/>
    <lineage>
        <taxon>Archaea</taxon>
        <taxon>Candidatus Iainarchaeota</taxon>
        <taxon>Candidatus Iainarchaeia</taxon>
        <taxon>Candidatus Iainarchaeales</taxon>
        <taxon>Candidatus Iainarchaeaceae</taxon>
        <taxon>Candidatus Iainarchaeum</taxon>
    </lineage>
</organism>
<evidence type="ECO:0000313" key="8">
    <source>
        <dbReference type="Proteomes" id="UP000527315"/>
    </source>
</evidence>
<dbReference type="PANTHER" id="PTHR21237:SF23">
    <property type="entry name" value="GRPE PROTEIN HOMOLOG, MITOCHONDRIAL"/>
    <property type="match status" value="1"/>
</dbReference>
<dbReference type="AlphaFoldDB" id="A0A7J4KUQ0"/>
<evidence type="ECO:0000256" key="3">
    <source>
        <dbReference type="RuleBase" id="RU000639"/>
    </source>
</evidence>
<sequence length="242" mass="27862">MSVFDGKKAREAVEAERLKLEEVVKDNKELIETLQRLQAEFENFRKREEKNKTEFEKFSTAGVFTEILPIMDAFESALKKGNEEQRGAIEPLYYLLKSFLGKNSVKQFSALNELFNPEMHEAVETGYSQDKDEGIVLEEFKKGYTLNGKLLRHATVKINQKPVKKIAEIKKQLQTQLQELEKEPPKEKTVESREDSGKIEGKEAETGKKEEEKEEKKPEAEGLEKEEPYNSTENDSVEKIGE</sequence>
<feature type="coiled-coil region" evidence="5">
    <location>
        <begin position="13"/>
        <end position="54"/>
    </location>
</feature>
<dbReference type="Gene3D" id="2.30.22.10">
    <property type="entry name" value="Head domain of nucleotide exchange factor GrpE"/>
    <property type="match status" value="1"/>
</dbReference>
<name>A0A7J4KUQ0_9ARCH</name>
<proteinExistence type="inferred from homology"/>
<evidence type="ECO:0000313" key="7">
    <source>
        <dbReference type="EMBL" id="HIH32980.1"/>
    </source>
</evidence>
<dbReference type="Gene3D" id="3.90.20.20">
    <property type="match status" value="1"/>
</dbReference>
<reference evidence="8" key="1">
    <citation type="journal article" date="2020" name="bioRxiv">
        <title>A rank-normalized archaeal taxonomy based on genome phylogeny resolves widespread incomplete and uneven classifications.</title>
        <authorList>
            <person name="Rinke C."/>
            <person name="Chuvochina M."/>
            <person name="Mussig A.J."/>
            <person name="Chaumeil P.-A."/>
            <person name="Waite D.W."/>
            <person name="Whitman W.B."/>
            <person name="Parks D.H."/>
            <person name="Hugenholtz P."/>
        </authorList>
    </citation>
    <scope>NUCLEOTIDE SEQUENCE [LARGE SCALE GENOMIC DNA]</scope>
</reference>
<dbReference type="EMBL" id="DUFJ01000049">
    <property type="protein sequence ID" value="HIH32980.1"/>
    <property type="molecule type" value="Genomic_DNA"/>
</dbReference>
<dbReference type="SUPFAM" id="SSF51064">
    <property type="entry name" value="Head domain of nucleotide exchange factor GrpE"/>
    <property type="match status" value="1"/>
</dbReference>